<evidence type="ECO:0000313" key="7">
    <source>
        <dbReference type="Proteomes" id="UP000636479"/>
    </source>
</evidence>
<dbReference type="Gene3D" id="3.40.395.10">
    <property type="entry name" value="Adenoviral Proteinase, Chain A"/>
    <property type="match status" value="1"/>
</dbReference>
<dbReference type="OrthoDB" id="3253684at2759"/>
<keyword evidence="3" id="KW-0378">Hydrolase</keyword>
<keyword evidence="2" id="KW-0645">Protease</keyword>
<proteinExistence type="inferred from homology"/>
<dbReference type="PANTHER" id="PTHR33096:SF1">
    <property type="entry name" value="CXC1-LIKE CYSTEINE CLUSTER ASSOCIATED WITH KDZ TRANSPOSASES DOMAIN-CONTAINING PROTEIN"/>
    <property type="match status" value="1"/>
</dbReference>
<dbReference type="InterPro" id="IPR038765">
    <property type="entry name" value="Papain-like_cys_pep_sf"/>
</dbReference>
<comment type="similarity">
    <text evidence="1">Belongs to the peptidase C48 family.</text>
</comment>
<evidence type="ECO:0000256" key="3">
    <source>
        <dbReference type="ARBA" id="ARBA00022801"/>
    </source>
</evidence>
<dbReference type="GO" id="GO:0019783">
    <property type="term" value="F:ubiquitin-like protein peptidase activity"/>
    <property type="evidence" value="ECO:0007669"/>
    <property type="project" value="UniProtKB-ARBA"/>
</dbReference>
<organism evidence="6 7">
    <name type="scientific">Mycena indigotica</name>
    <dbReference type="NCBI Taxonomy" id="2126181"/>
    <lineage>
        <taxon>Eukaryota</taxon>
        <taxon>Fungi</taxon>
        <taxon>Dikarya</taxon>
        <taxon>Basidiomycota</taxon>
        <taxon>Agaricomycotina</taxon>
        <taxon>Agaricomycetes</taxon>
        <taxon>Agaricomycetidae</taxon>
        <taxon>Agaricales</taxon>
        <taxon>Marasmiineae</taxon>
        <taxon>Mycenaceae</taxon>
        <taxon>Mycena</taxon>
    </lineage>
</organism>
<feature type="region of interest" description="Disordered" evidence="4">
    <location>
        <begin position="968"/>
        <end position="1010"/>
    </location>
</feature>
<dbReference type="Pfam" id="PF02902">
    <property type="entry name" value="Peptidase_C48"/>
    <property type="match status" value="1"/>
</dbReference>
<feature type="compositionally biased region" description="Polar residues" evidence="4">
    <location>
        <begin position="46"/>
        <end position="57"/>
    </location>
</feature>
<evidence type="ECO:0000256" key="1">
    <source>
        <dbReference type="ARBA" id="ARBA00005234"/>
    </source>
</evidence>
<dbReference type="GO" id="GO:0008234">
    <property type="term" value="F:cysteine-type peptidase activity"/>
    <property type="evidence" value="ECO:0007669"/>
    <property type="project" value="InterPro"/>
</dbReference>
<comment type="caution">
    <text evidence="6">The sequence shown here is derived from an EMBL/GenBank/DDBJ whole genome shotgun (WGS) entry which is preliminary data.</text>
</comment>
<dbReference type="GO" id="GO:0006508">
    <property type="term" value="P:proteolysis"/>
    <property type="evidence" value="ECO:0007669"/>
    <property type="project" value="UniProtKB-KW"/>
</dbReference>
<feature type="compositionally biased region" description="Basic and acidic residues" evidence="4">
    <location>
        <begin position="976"/>
        <end position="990"/>
    </location>
</feature>
<dbReference type="InterPro" id="IPR041320">
    <property type="entry name" value="CxC1"/>
</dbReference>
<evidence type="ECO:0000256" key="2">
    <source>
        <dbReference type="ARBA" id="ARBA00022670"/>
    </source>
</evidence>
<dbReference type="GeneID" id="59346015"/>
<dbReference type="PROSITE" id="PS50600">
    <property type="entry name" value="ULP_PROTEASE"/>
    <property type="match status" value="1"/>
</dbReference>
<protein>
    <recommendedName>
        <fullName evidence="5">Ubiquitin-like protease family profile domain-containing protein</fullName>
    </recommendedName>
</protein>
<reference evidence="6" key="1">
    <citation type="submission" date="2020-05" db="EMBL/GenBank/DDBJ databases">
        <title>Mycena genomes resolve the evolution of fungal bioluminescence.</title>
        <authorList>
            <person name="Tsai I.J."/>
        </authorList>
    </citation>
    <scope>NUCLEOTIDE SEQUENCE</scope>
    <source>
        <strain evidence="6">171206Taipei</strain>
    </source>
</reference>
<evidence type="ECO:0000256" key="4">
    <source>
        <dbReference type="SAM" id="MobiDB-lite"/>
    </source>
</evidence>
<keyword evidence="7" id="KW-1185">Reference proteome</keyword>
<accession>A0A8H6W480</accession>
<gene>
    <name evidence="6" type="ORF">MIND_00678700</name>
</gene>
<dbReference type="EMBL" id="JACAZF010000006">
    <property type="protein sequence ID" value="KAF7301143.1"/>
    <property type="molecule type" value="Genomic_DNA"/>
</dbReference>
<evidence type="ECO:0000313" key="6">
    <source>
        <dbReference type="EMBL" id="KAF7301143.1"/>
    </source>
</evidence>
<evidence type="ECO:0000259" key="5">
    <source>
        <dbReference type="PROSITE" id="PS50600"/>
    </source>
</evidence>
<name>A0A8H6W480_9AGAR</name>
<feature type="region of interest" description="Disordered" evidence="4">
    <location>
        <begin position="1"/>
        <end position="90"/>
    </location>
</feature>
<dbReference type="Proteomes" id="UP000636479">
    <property type="component" value="Unassembled WGS sequence"/>
</dbReference>
<dbReference type="Pfam" id="PF18758">
    <property type="entry name" value="KDZ"/>
    <property type="match status" value="1"/>
</dbReference>
<dbReference type="PANTHER" id="PTHR33096">
    <property type="entry name" value="CXC2 DOMAIN-CONTAINING PROTEIN"/>
    <property type="match status" value="1"/>
</dbReference>
<dbReference type="InterPro" id="IPR003653">
    <property type="entry name" value="Peptidase_C48_C"/>
</dbReference>
<dbReference type="InterPro" id="IPR040521">
    <property type="entry name" value="KDZ"/>
</dbReference>
<dbReference type="SUPFAM" id="SSF54001">
    <property type="entry name" value="Cysteine proteinases"/>
    <property type="match status" value="1"/>
</dbReference>
<dbReference type="Pfam" id="PF18802">
    <property type="entry name" value="CxC1"/>
    <property type="match status" value="1"/>
</dbReference>
<sequence length="1327" mass="147036">MVANSARPGRRASNRHERPSTSGAGVYHLSPLKARDGRMKRLIRPTKSQAAASTSGPAQALGSATEGTGDDEWVDEMADDSLPIPPPEPVYVPPPPRRVVISRYNLADAWGNLLPLLEAPWAHFKRTTHASPPSHIPPSLHHPCQNSCNTYVNKSVDCLYPTHLQKVFVSTCSCKPLAVLLVENGVFPSSPQKPRIGVSIDLLELYKALFERSCDAITALAHALQTVYERRGYDVSSTGRSGAKASDPFRRSLTQAVLWSSNLRDHIALRVDAALAAVEASAATSASASAASAASAAAPNVAATSTSASTATPASAASAANAANAAATSASASTATPASAPSANAAATPAFANAATAAPASHAHRTLRERCPLYVVKHLYYASVLIYPSGGDVQLGGDACFSYRHLRSAGDGPIGYTPRHFVSKGKVDQVRRRVDEAKRRRPTQTLDDSCSENWTAANEKKKIVDPKRYDASGIFALVCRHGQTLFCCNIDTPGEQHYYIIALLEEVLQLLPPNATISQAYDVGCVIDRSQYLVGYLNFFTTFDIDIPLFSLIFWGQVFENALCLFSTLCMRMATSGDASSSTIPGWLWSRIRRLIPITRGQWNSRRIWTIDQYINFVNTDGFYRLGDWVLRQQSKNVQRRYHDALSLLRRCGVPVPELREEWMAQKATQISGRRHAPKRLRQDLDRVVALQAQIDAIEKSLVDVRQSISDQTASADSYRHLRELEATHADLEKQAEALYSSLNIHNIYPALEGVPPELARLLVTMRDLKINIRKRAIGSFQEWETLDQAVSGRREPLGTKLYQATRSTITKRQPALLKALKKFNAYCSEFEILRPPDCQIAVPRPLPTTLAALREDSSLHEDIWTTPTEGRPPRWLEDEDVRQGIRNLHIVDRCEEEGLRLQLESANMQLWVEKELNIATLAVRRNTDPTLDLPLRERLGYISSLQAAWSRGIRSGSLAIASSANLATPSTLGGSERHPSALGGSERHPSAALGGSERHQLEESEELLDSEGASLEVFNADEQDLSTIEPEEPSESVDIFQEVLDGNDEEGTTDLLQLGNFEIQMKSSVPPMQVDTTFVHAIEQYLSSQEHSPSLHETRVIIDIHGRKQLIDVEDLARLKGPTQWLNNFCINGVATAIMKTLLTPEDLSRSALLDTLDLHRVQYGSDDAVLWHHLAPTEYWCKPLWLIPVHRRSQQHWVLAVVSVEEKLVFFYDSFAEVEGWEADFKDISTLLSHMFALATAHGHHINTKEATIPWSAHPLFQVNMPQQSNSHDCGVWVLCMLTAILRGYSAVNIAERDIPHIRTLLTRLIYTFPRYVRTKRGGQR</sequence>
<dbReference type="RefSeq" id="XP_037219143.1">
    <property type="nucleotide sequence ID" value="XM_037363499.1"/>
</dbReference>
<feature type="domain" description="Ubiquitin-like protease family profile" evidence="5">
    <location>
        <begin position="1110"/>
        <end position="1287"/>
    </location>
</feature>
<feature type="compositionally biased region" description="Acidic residues" evidence="4">
    <location>
        <begin position="68"/>
        <end position="79"/>
    </location>
</feature>